<accession>A0ACC2IWI3</accession>
<organism evidence="1 2">
    <name type="scientific">Nemania bipapillata</name>
    <dbReference type="NCBI Taxonomy" id="110536"/>
    <lineage>
        <taxon>Eukaryota</taxon>
        <taxon>Fungi</taxon>
        <taxon>Dikarya</taxon>
        <taxon>Ascomycota</taxon>
        <taxon>Pezizomycotina</taxon>
        <taxon>Sordariomycetes</taxon>
        <taxon>Xylariomycetidae</taxon>
        <taxon>Xylariales</taxon>
        <taxon>Xylariaceae</taxon>
        <taxon>Nemania</taxon>
    </lineage>
</organism>
<evidence type="ECO:0000313" key="2">
    <source>
        <dbReference type="Proteomes" id="UP001153334"/>
    </source>
</evidence>
<protein>
    <submittedName>
        <fullName evidence="1">Uncharacterized protein</fullName>
    </submittedName>
</protein>
<gene>
    <name evidence="1" type="ORF">ONZ43_g3494</name>
</gene>
<sequence length="171" mass="19009">MDPETMRRGAYGPPREGDIDPSMLHTAYPSEIFYALWRSASFLPDNPPPDDQVYEYTVTQTVQLYDVNNTAIQFNSMMPQALSVTSSEIEAISNYLFLANEFAMILHCRLQAALRAHFIVSIAHCDVRDGCIHIFSHYNGTNIYSITVTKIPAVIDPELDMAGGSPSSSEA</sequence>
<proteinExistence type="predicted"/>
<keyword evidence="2" id="KW-1185">Reference proteome</keyword>
<name>A0ACC2IWI3_9PEZI</name>
<evidence type="ECO:0000313" key="1">
    <source>
        <dbReference type="EMBL" id="KAJ8119585.1"/>
    </source>
</evidence>
<comment type="caution">
    <text evidence="1">The sequence shown here is derived from an EMBL/GenBank/DDBJ whole genome shotgun (WGS) entry which is preliminary data.</text>
</comment>
<dbReference type="EMBL" id="JAPESX010000817">
    <property type="protein sequence ID" value="KAJ8119585.1"/>
    <property type="molecule type" value="Genomic_DNA"/>
</dbReference>
<dbReference type="Proteomes" id="UP001153334">
    <property type="component" value="Unassembled WGS sequence"/>
</dbReference>
<reference evidence="1" key="1">
    <citation type="submission" date="2022-11" db="EMBL/GenBank/DDBJ databases">
        <title>Genome Sequence of Nemania bipapillata.</title>
        <authorList>
            <person name="Buettner E."/>
        </authorList>
    </citation>
    <scope>NUCLEOTIDE SEQUENCE</scope>
    <source>
        <strain evidence="1">CP14</strain>
    </source>
</reference>